<evidence type="ECO:0000259" key="1">
    <source>
        <dbReference type="Pfam" id="PF04230"/>
    </source>
</evidence>
<organism evidence="2 3">
    <name type="scientific">Thermovirga lienii (strain ATCC BAA-1197 / DSM 17291 / Cas60314)</name>
    <dbReference type="NCBI Taxonomy" id="580340"/>
    <lineage>
        <taxon>Bacteria</taxon>
        <taxon>Thermotogati</taxon>
        <taxon>Synergistota</taxon>
        <taxon>Synergistia</taxon>
        <taxon>Synergistales</taxon>
        <taxon>Thermovirgaceae</taxon>
        <taxon>Thermovirga</taxon>
    </lineage>
</organism>
<reference evidence="3" key="1">
    <citation type="submission" date="2011-10" db="EMBL/GenBank/DDBJ databases">
        <title>The complete genome of chromosome of Thermovirga lienii DSM 17291.</title>
        <authorList>
            <consortium name="US DOE Joint Genome Institute (JGI-PGF)"/>
            <person name="Lucas S."/>
            <person name="Copeland A."/>
            <person name="Lapidus A."/>
            <person name="Glavina del Rio T."/>
            <person name="Dalin E."/>
            <person name="Tice H."/>
            <person name="Bruce D."/>
            <person name="Goodwin L."/>
            <person name="Pitluck S."/>
            <person name="Peters L."/>
            <person name="Mikhailova N."/>
            <person name="Saunders E."/>
            <person name="Kyrpides N."/>
            <person name="Mavromatis K."/>
            <person name="Ivanova N."/>
            <person name="Last F.I."/>
            <person name="Brettin T."/>
            <person name="Detter J.C."/>
            <person name="Han C."/>
            <person name="Larimer F."/>
            <person name="Land M."/>
            <person name="Hauser L."/>
            <person name="Markowitz V."/>
            <person name="Cheng J.-F."/>
            <person name="Hugenholtz P."/>
            <person name="Woyke T."/>
            <person name="Wu D."/>
            <person name="Spring S."/>
            <person name="Schroeder M."/>
            <person name="Brambilla E.-M."/>
            <person name="Klenk H.-P."/>
            <person name="Eisen J.A."/>
        </authorList>
    </citation>
    <scope>NUCLEOTIDE SEQUENCE [LARGE SCALE GENOMIC DNA]</scope>
    <source>
        <strain evidence="3">ATCC BAA-1197 / DSM 17291 / Cas60314</strain>
    </source>
</reference>
<dbReference type="KEGG" id="tli:Tlie_1374"/>
<evidence type="ECO:0000313" key="3">
    <source>
        <dbReference type="Proteomes" id="UP000005868"/>
    </source>
</evidence>
<sequence length="341" mass="38332">MKRIFKVALCGYYGFGNLGDELLAEALVKLLEKQGVARSEIVILSSAPDLYEKRFGIKSIRRDDPAALWGVFRRTDSLLLGGGGLFQDVTSFRSCLYYWAVVRMAKLAGCNVWAFGNSIGPLKRKLSAYLTTRAYKACDFVAVRDQKALTWIRDRGIVGYKIPDPVIYLWNERMLTASMPIDNNRLLVNFRPWNGVLERQGAEAVSSFARERGLSVIGVALSEEDRLCMEEIHREGIIAFREIKRIATLDDVLEVMGSGEMAVGMRLHFCVLSLMSGFSPTAIPYDPKVREFAAEWGLPIWERGRPLRVLPKEDATIRNKLVSAKDNIEALMTKALNQMIG</sequence>
<dbReference type="eggNOG" id="COG2327">
    <property type="taxonomic scope" value="Bacteria"/>
</dbReference>
<dbReference type="InterPro" id="IPR007345">
    <property type="entry name" value="Polysacch_pyruvyl_Trfase"/>
</dbReference>
<reference evidence="2 3" key="2">
    <citation type="journal article" date="2012" name="Stand. Genomic Sci.">
        <title>Genome sequence of the moderately thermophilic, amino-acid-degrading and sulfur-reducing bacterium Thermovirga lienii type strain (Cas60314(T)).</title>
        <authorList>
            <person name="Goker M."/>
            <person name="Saunders E."/>
            <person name="Lapidus A."/>
            <person name="Nolan M."/>
            <person name="Lucas S."/>
            <person name="Hammon N."/>
            <person name="Deshpande S."/>
            <person name="Cheng J.F."/>
            <person name="Han C."/>
            <person name="Tapia R."/>
            <person name="Goodwin L.A."/>
            <person name="Pitluck S."/>
            <person name="Liolios K."/>
            <person name="Mavromatis K."/>
            <person name="Pagani I."/>
            <person name="Ivanova N."/>
            <person name="Mikhailova N."/>
            <person name="Pati A."/>
            <person name="Chen A."/>
            <person name="Palaniappan K."/>
            <person name="Land M."/>
            <person name="Chang Y.J."/>
            <person name="Jeffries C.D."/>
            <person name="Brambilla E.M."/>
            <person name="Rohde M."/>
            <person name="Spring S."/>
            <person name="Detter J.C."/>
            <person name="Woyke T."/>
            <person name="Bristow J."/>
            <person name="Eisen J.A."/>
            <person name="Markowitz V."/>
            <person name="Hugenholtz P."/>
            <person name="Kyrpides N.C."/>
            <person name="Klenk H.P."/>
        </authorList>
    </citation>
    <scope>NUCLEOTIDE SEQUENCE [LARGE SCALE GENOMIC DNA]</scope>
    <source>
        <strain evidence="3">ATCC BAA-1197 / DSM 17291 / Cas60314</strain>
    </source>
</reference>
<proteinExistence type="predicted"/>
<dbReference type="EMBL" id="CP003096">
    <property type="protein sequence ID" value="AER67103.1"/>
    <property type="molecule type" value="Genomic_DNA"/>
</dbReference>
<protein>
    <submittedName>
        <fullName evidence="2">Polysaccharide pyruvyl transferase CsaB</fullName>
    </submittedName>
</protein>
<dbReference type="PANTHER" id="PTHR36836:SF1">
    <property type="entry name" value="COLANIC ACID BIOSYNTHESIS PROTEIN WCAK"/>
    <property type="match status" value="1"/>
</dbReference>
<keyword evidence="2" id="KW-0808">Transferase</keyword>
<dbReference type="Pfam" id="PF04230">
    <property type="entry name" value="PS_pyruv_trans"/>
    <property type="match status" value="1"/>
</dbReference>
<feature type="domain" description="Polysaccharide pyruvyl transferase" evidence="1">
    <location>
        <begin position="17"/>
        <end position="286"/>
    </location>
</feature>
<dbReference type="AlphaFoldDB" id="G7V6J0"/>
<dbReference type="NCBIfam" id="TIGR03609">
    <property type="entry name" value="S_layer_CsaB"/>
    <property type="match status" value="1"/>
</dbReference>
<dbReference type="InterPro" id="IPR019896">
    <property type="entry name" value="Polysacch_pyruvyl_Trfase_CsaB"/>
</dbReference>
<name>G7V6J0_THELD</name>
<accession>G7V6J0</accession>
<dbReference type="Proteomes" id="UP000005868">
    <property type="component" value="Chromosome"/>
</dbReference>
<gene>
    <name evidence="2" type="ordered locus">Tlie_1374</name>
</gene>
<dbReference type="STRING" id="580340.Tlie_1374"/>
<dbReference type="HOGENOM" id="CLU_039510_0_0_0"/>
<dbReference type="GO" id="GO:0016740">
    <property type="term" value="F:transferase activity"/>
    <property type="evidence" value="ECO:0007669"/>
    <property type="project" value="UniProtKB-KW"/>
</dbReference>
<evidence type="ECO:0000313" key="2">
    <source>
        <dbReference type="EMBL" id="AER67103.1"/>
    </source>
</evidence>
<keyword evidence="3" id="KW-1185">Reference proteome</keyword>
<dbReference type="PANTHER" id="PTHR36836">
    <property type="entry name" value="COLANIC ACID BIOSYNTHESIS PROTEIN WCAK"/>
    <property type="match status" value="1"/>
</dbReference>